<evidence type="ECO:0000256" key="1">
    <source>
        <dbReference type="SAM" id="MobiDB-lite"/>
    </source>
</evidence>
<accession>A0A915L1R6</accession>
<protein>
    <submittedName>
        <fullName evidence="3">Gag protein</fullName>
    </submittedName>
</protein>
<proteinExistence type="predicted"/>
<dbReference type="AlphaFoldDB" id="A0A915L1R6"/>
<dbReference type="Proteomes" id="UP000887565">
    <property type="component" value="Unplaced"/>
</dbReference>
<reference evidence="3" key="1">
    <citation type="submission" date="2022-11" db="UniProtKB">
        <authorList>
            <consortium name="WormBaseParasite"/>
        </authorList>
    </citation>
    <scope>IDENTIFICATION</scope>
</reference>
<evidence type="ECO:0000313" key="2">
    <source>
        <dbReference type="Proteomes" id="UP000887565"/>
    </source>
</evidence>
<feature type="compositionally biased region" description="Basic and acidic residues" evidence="1">
    <location>
        <begin position="102"/>
        <end position="117"/>
    </location>
</feature>
<keyword evidence="2" id="KW-1185">Reference proteome</keyword>
<name>A0A915L1R6_ROMCU</name>
<sequence length="207" mass="23749">MMFEQPTPQPVAFYQFGTCKQCRDESTSEFLSRLRTLQADSKYENFNAGTDLAYTLAQNCYLQYTQKWLFLWHAVTLDVYVNMVQAAESAERSSTTIPGGWKDVHAIHNNSHRDSDRYPNGGRDQSPNRSKHLQSPRGSKHCPCCGSTHHTYLSPDCKAKDSKYLEHRIMLMDNAIPIARPVRQVPIAHRAAVEKEVEQMVIDDIWE</sequence>
<evidence type="ECO:0000313" key="3">
    <source>
        <dbReference type="WBParaSite" id="nRc.2.0.1.t44661-RA"/>
    </source>
</evidence>
<feature type="compositionally biased region" description="Basic residues" evidence="1">
    <location>
        <begin position="129"/>
        <end position="140"/>
    </location>
</feature>
<dbReference type="WBParaSite" id="nRc.2.0.1.t44661-RA">
    <property type="protein sequence ID" value="nRc.2.0.1.t44661-RA"/>
    <property type="gene ID" value="nRc.2.0.1.g44661"/>
</dbReference>
<organism evidence="2 3">
    <name type="scientific">Romanomermis culicivorax</name>
    <name type="common">Nematode worm</name>
    <dbReference type="NCBI Taxonomy" id="13658"/>
    <lineage>
        <taxon>Eukaryota</taxon>
        <taxon>Metazoa</taxon>
        <taxon>Ecdysozoa</taxon>
        <taxon>Nematoda</taxon>
        <taxon>Enoplea</taxon>
        <taxon>Dorylaimia</taxon>
        <taxon>Mermithida</taxon>
        <taxon>Mermithoidea</taxon>
        <taxon>Mermithidae</taxon>
        <taxon>Romanomermis</taxon>
    </lineage>
</organism>
<feature type="region of interest" description="Disordered" evidence="1">
    <location>
        <begin position="92"/>
        <end position="140"/>
    </location>
</feature>